<keyword evidence="1" id="KW-1133">Transmembrane helix</keyword>
<evidence type="ECO:0000256" key="1">
    <source>
        <dbReference type="SAM" id="Phobius"/>
    </source>
</evidence>
<organism evidence="2 3">
    <name type="scientific">Phytophthora fragariae</name>
    <dbReference type="NCBI Taxonomy" id="53985"/>
    <lineage>
        <taxon>Eukaryota</taxon>
        <taxon>Sar</taxon>
        <taxon>Stramenopiles</taxon>
        <taxon>Oomycota</taxon>
        <taxon>Peronosporomycetes</taxon>
        <taxon>Peronosporales</taxon>
        <taxon>Peronosporaceae</taxon>
        <taxon>Phytophthora</taxon>
    </lineage>
</organism>
<dbReference type="EMBL" id="QXFY01002307">
    <property type="protein sequence ID" value="KAE9299500.1"/>
    <property type="molecule type" value="Genomic_DNA"/>
</dbReference>
<keyword evidence="1" id="KW-0812">Transmembrane</keyword>
<accession>A0A6G0QSF2</accession>
<dbReference type="Proteomes" id="UP000486351">
    <property type="component" value="Unassembled WGS sequence"/>
</dbReference>
<name>A0A6G0QSF2_9STRA</name>
<evidence type="ECO:0000313" key="3">
    <source>
        <dbReference type="Proteomes" id="UP000486351"/>
    </source>
</evidence>
<keyword evidence="1" id="KW-0472">Membrane</keyword>
<protein>
    <submittedName>
        <fullName evidence="2">Uncharacterized protein</fullName>
    </submittedName>
</protein>
<reference evidence="2 3" key="1">
    <citation type="submission" date="2018-09" db="EMBL/GenBank/DDBJ databases">
        <title>Genomic investigation of the strawberry pathogen Phytophthora fragariae indicates pathogenicity is determined by transcriptional variation in three key races.</title>
        <authorList>
            <person name="Adams T.M."/>
            <person name="Armitage A.D."/>
            <person name="Sobczyk M.K."/>
            <person name="Bates H.J."/>
            <person name="Dunwell J.M."/>
            <person name="Nellist C.F."/>
            <person name="Harrison R.J."/>
        </authorList>
    </citation>
    <scope>NUCLEOTIDE SEQUENCE [LARGE SCALE GENOMIC DNA]</scope>
    <source>
        <strain evidence="2 3">NOV-77</strain>
    </source>
</reference>
<gene>
    <name evidence="2" type="ORF">PF008_g23232</name>
</gene>
<evidence type="ECO:0000313" key="2">
    <source>
        <dbReference type="EMBL" id="KAE9299500.1"/>
    </source>
</evidence>
<sequence>MLRMTYTVLGLLADSIYLLHVVLVDRKARNPSCVLVVTNTSRRYCNSVRRSTWPECFIAYAEANTAYRNSAAGNTIFR</sequence>
<feature type="transmembrane region" description="Helical" evidence="1">
    <location>
        <begin position="6"/>
        <end position="24"/>
    </location>
</feature>
<proteinExistence type="predicted"/>
<comment type="caution">
    <text evidence="2">The sequence shown here is derived from an EMBL/GenBank/DDBJ whole genome shotgun (WGS) entry which is preliminary data.</text>
</comment>
<dbReference type="AlphaFoldDB" id="A0A6G0QSF2"/>